<dbReference type="EMBL" id="SMKW01000096">
    <property type="protein sequence ID" value="TDD37369.1"/>
    <property type="molecule type" value="Genomic_DNA"/>
</dbReference>
<evidence type="ECO:0000256" key="1">
    <source>
        <dbReference type="SAM" id="MobiDB-lite"/>
    </source>
</evidence>
<keyword evidence="3" id="KW-1185">Reference proteome</keyword>
<proteinExistence type="predicted"/>
<comment type="caution">
    <text evidence="2">The sequence shown here is derived from an EMBL/GenBank/DDBJ whole genome shotgun (WGS) entry which is preliminary data.</text>
</comment>
<gene>
    <name evidence="2" type="ORF">E1288_40570</name>
</gene>
<reference evidence="2 3" key="1">
    <citation type="submission" date="2019-03" db="EMBL/GenBank/DDBJ databases">
        <title>Draft genome sequences of novel Actinobacteria.</title>
        <authorList>
            <person name="Sahin N."/>
            <person name="Ay H."/>
            <person name="Saygin H."/>
        </authorList>
    </citation>
    <scope>NUCLEOTIDE SEQUENCE [LARGE SCALE GENOMIC DNA]</scope>
    <source>
        <strain evidence="2 3">7K502</strain>
    </source>
</reference>
<dbReference type="Proteomes" id="UP000294947">
    <property type="component" value="Unassembled WGS sequence"/>
</dbReference>
<dbReference type="AlphaFoldDB" id="A0A4R4Y1U8"/>
<feature type="compositionally biased region" description="Polar residues" evidence="1">
    <location>
        <begin position="55"/>
        <end position="64"/>
    </location>
</feature>
<organism evidence="2 3">
    <name type="scientific">Saccharopolyspora elongata</name>
    <dbReference type="NCBI Taxonomy" id="2530387"/>
    <lineage>
        <taxon>Bacteria</taxon>
        <taxon>Bacillati</taxon>
        <taxon>Actinomycetota</taxon>
        <taxon>Actinomycetes</taxon>
        <taxon>Pseudonocardiales</taxon>
        <taxon>Pseudonocardiaceae</taxon>
        <taxon>Saccharopolyspora</taxon>
    </lineage>
</organism>
<protein>
    <submittedName>
        <fullName evidence="2">Uncharacterized protein</fullName>
    </submittedName>
</protein>
<dbReference type="RefSeq" id="WP_132493985.1">
    <property type="nucleotide sequence ID" value="NZ_SMKW01000096.1"/>
</dbReference>
<evidence type="ECO:0000313" key="3">
    <source>
        <dbReference type="Proteomes" id="UP000294947"/>
    </source>
</evidence>
<sequence>MNKSTSDPGTPIFGELNKELGELPEIEVREFDSYGFDFSKDTSGKPAVQEMVEDSTGNAGGESTSKSAKAAGGRRRRTEP</sequence>
<name>A0A4R4Y1U8_9PSEU</name>
<evidence type="ECO:0000313" key="2">
    <source>
        <dbReference type="EMBL" id="TDD37369.1"/>
    </source>
</evidence>
<accession>A0A4R4Y1U8</accession>
<dbReference type="OrthoDB" id="3700005at2"/>
<feature type="region of interest" description="Disordered" evidence="1">
    <location>
        <begin position="40"/>
        <end position="80"/>
    </location>
</feature>